<protein>
    <submittedName>
        <fullName evidence="1">Uncharacterized protein</fullName>
    </submittedName>
</protein>
<dbReference type="Gramene" id="PRQ18662">
    <property type="protein sequence ID" value="PRQ18662"/>
    <property type="gene ID" value="RchiOBHm_Chr7g0208521"/>
</dbReference>
<evidence type="ECO:0000313" key="2">
    <source>
        <dbReference type="Proteomes" id="UP000238479"/>
    </source>
</evidence>
<keyword evidence="2" id="KW-1185">Reference proteome</keyword>
<dbReference type="Proteomes" id="UP000238479">
    <property type="component" value="Chromosome 7"/>
</dbReference>
<proteinExistence type="predicted"/>
<reference evidence="1 2" key="1">
    <citation type="journal article" date="2018" name="Nat. Genet.">
        <title>The Rosa genome provides new insights in the design of modern roses.</title>
        <authorList>
            <person name="Bendahmane M."/>
        </authorList>
    </citation>
    <scope>NUCLEOTIDE SEQUENCE [LARGE SCALE GENOMIC DNA]</scope>
    <source>
        <strain evidence="2">cv. Old Blush</strain>
    </source>
</reference>
<name>A0A2P6P9T2_ROSCH</name>
<evidence type="ECO:0000313" key="1">
    <source>
        <dbReference type="EMBL" id="PRQ18662.1"/>
    </source>
</evidence>
<gene>
    <name evidence="1" type="ORF">RchiOBHm_Chr7g0208521</name>
</gene>
<sequence>MGFGVFTRCIPRGVSVSRNGSVCGGVSTSYFLLRWVYNWAEPVVVLRCRDELGVFQFSDGKQYCDVSGSLN</sequence>
<dbReference type="AlphaFoldDB" id="A0A2P6P9T2"/>
<comment type="caution">
    <text evidence="1">The sequence shown here is derived from an EMBL/GenBank/DDBJ whole genome shotgun (WGS) entry which is preliminary data.</text>
</comment>
<accession>A0A2P6P9T2</accession>
<dbReference type="EMBL" id="PDCK01000045">
    <property type="protein sequence ID" value="PRQ18662.1"/>
    <property type="molecule type" value="Genomic_DNA"/>
</dbReference>
<organism evidence="1 2">
    <name type="scientific">Rosa chinensis</name>
    <name type="common">China rose</name>
    <dbReference type="NCBI Taxonomy" id="74649"/>
    <lineage>
        <taxon>Eukaryota</taxon>
        <taxon>Viridiplantae</taxon>
        <taxon>Streptophyta</taxon>
        <taxon>Embryophyta</taxon>
        <taxon>Tracheophyta</taxon>
        <taxon>Spermatophyta</taxon>
        <taxon>Magnoliopsida</taxon>
        <taxon>eudicotyledons</taxon>
        <taxon>Gunneridae</taxon>
        <taxon>Pentapetalae</taxon>
        <taxon>rosids</taxon>
        <taxon>fabids</taxon>
        <taxon>Rosales</taxon>
        <taxon>Rosaceae</taxon>
        <taxon>Rosoideae</taxon>
        <taxon>Rosoideae incertae sedis</taxon>
        <taxon>Rosa</taxon>
    </lineage>
</organism>